<dbReference type="InterPro" id="IPR011009">
    <property type="entry name" value="Kinase-like_dom_sf"/>
</dbReference>
<dbReference type="Proteomes" id="UP000800200">
    <property type="component" value="Unassembled WGS sequence"/>
</dbReference>
<reference evidence="2" key="1">
    <citation type="journal article" date="2020" name="Stud. Mycol.">
        <title>101 Dothideomycetes genomes: a test case for predicting lifestyles and emergence of pathogens.</title>
        <authorList>
            <person name="Haridas S."/>
            <person name="Albert R."/>
            <person name="Binder M."/>
            <person name="Bloem J."/>
            <person name="Labutti K."/>
            <person name="Salamov A."/>
            <person name="Andreopoulos B."/>
            <person name="Baker S."/>
            <person name="Barry K."/>
            <person name="Bills G."/>
            <person name="Bluhm B."/>
            <person name="Cannon C."/>
            <person name="Castanera R."/>
            <person name="Culley D."/>
            <person name="Daum C."/>
            <person name="Ezra D."/>
            <person name="Gonzalez J."/>
            <person name="Henrissat B."/>
            <person name="Kuo A."/>
            <person name="Liang C."/>
            <person name="Lipzen A."/>
            <person name="Lutzoni F."/>
            <person name="Magnuson J."/>
            <person name="Mondo S."/>
            <person name="Nolan M."/>
            <person name="Ohm R."/>
            <person name="Pangilinan J."/>
            <person name="Park H.-J."/>
            <person name="Ramirez L."/>
            <person name="Alfaro M."/>
            <person name="Sun H."/>
            <person name="Tritt A."/>
            <person name="Yoshinaga Y."/>
            <person name="Zwiers L.-H."/>
            <person name="Turgeon B."/>
            <person name="Goodwin S."/>
            <person name="Spatafora J."/>
            <person name="Crous P."/>
            <person name="Grigoriev I."/>
        </authorList>
    </citation>
    <scope>NUCLEOTIDE SEQUENCE</scope>
    <source>
        <strain evidence="2">CBS 207.26</strain>
    </source>
</reference>
<dbReference type="AlphaFoldDB" id="A0A6A6EPW9"/>
<dbReference type="InterPro" id="IPR000719">
    <property type="entry name" value="Prot_kinase_dom"/>
</dbReference>
<feature type="non-terminal residue" evidence="2">
    <location>
        <position position="1"/>
    </location>
</feature>
<accession>A0A6A6EPW9</accession>
<evidence type="ECO:0000259" key="1">
    <source>
        <dbReference type="PROSITE" id="PS50011"/>
    </source>
</evidence>
<evidence type="ECO:0000313" key="3">
    <source>
        <dbReference type="Proteomes" id="UP000800200"/>
    </source>
</evidence>
<keyword evidence="3" id="KW-1185">Reference proteome</keyword>
<protein>
    <recommendedName>
        <fullName evidence="1">Protein kinase domain-containing protein</fullName>
    </recommendedName>
</protein>
<dbReference type="EMBL" id="ML994614">
    <property type="protein sequence ID" value="KAF2193032.1"/>
    <property type="molecule type" value="Genomic_DNA"/>
</dbReference>
<proteinExistence type="predicted"/>
<dbReference type="GO" id="GO:0005524">
    <property type="term" value="F:ATP binding"/>
    <property type="evidence" value="ECO:0007669"/>
    <property type="project" value="InterPro"/>
</dbReference>
<evidence type="ECO:0000313" key="2">
    <source>
        <dbReference type="EMBL" id="KAF2193032.1"/>
    </source>
</evidence>
<dbReference type="GO" id="GO:0004672">
    <property type="term" value="F:protein kinase activity"/>
    <property type="evidence" value="ECO:0007669"/>
    <property type="project" value="InterPro"/>
</dbReference>
<name>A0A6A6EPW9_9PEZI</name>
<gene>
    <name evidence="2" type="ORF">K469DRAFT_551608</name>
</gene>
<dbReference type="SUPFAM" id="SSF56112">
    <property type="entry name" value="Protein kinase-like (PK-like)"/>
    <property type="match status" value="1"/>
</dbReference>
<organism evidence="2 3">
    <name type="scientific">Zopfia rhizophila CBS 207.26</name>
    <dbReference type="NCBI Taxonomy" id="1314779"/>
    <lineage>
        <taxon>Eukaryota</taxon>
        <taxon>Fungi</taxon>
        <taxon>Dikarya</taxon>
        <taxon>Ascomycota</taxon>
        <taxon>Pezizomycotina</taxon>
        <taxon>Dothideomycetes</taxon>
        <taxon>Dothideomycetes incertae sedis</taxon>
        <taxon>Zopfiaceae</taxon>
        <taxon>Zopfia</taxon>
    </lineage>
</organism>
<sequence length="78" mass="9361">GYITKITFNKHNVILLYCYKNISRDLNITIYMNSIYIGIRHLYSLKLTHNNLNPINITVDYDDNLIILNFRSYKRFSE</sequence>
<dbReference type="OrthoDB" id="4062651at2759"/>
<dbReference type="PROSITE" id="PS50011">
    <property type="entry name" value="PROTEIN_KINASE_DOM"/>
    <property type="match status" value="1"/>
</dbReference>
<feature type="domain" description="Protein kinase" evidence="1">
    <location>
        <begin position="1"/>
        <end position="78"/>
    </location>
</feature>